<dbReference type="OrthoDB" id="271448at2759"/>
<dbReference type="EMBL" id="AHHD01000416">
    <property type="protein sequence ID" value="EKG13113.1"/>
    <property type="molecule type" value="Genomic_DNA"/>
</dbReference>
<dbReference type="Proteomes" id="UP000007129">
    <property type="component" value="Unassembled WGS sequence"/>
</dbReference>
<feature type="signal peptide" evidence="1">
    <location>
        <begin position="1"/>
        <end position="23"/>
    </location>
</feature>
<dbReference type="VEuPathDB" id="FungiDB:MPH_09688"/>
<accession>K2RET3</accession>
<dbReference type="PANTHER" id="PTHR36578:SF1">
    <property type="entry name" value="APPLE DOMAIN-CONTAINING PROTEIN"/>
    <property type="match status" value="1"/>
</dbReference>
<dbReference type="AlphaFoldDB" id="K2RET3"/>
<name>K2RET3_MACPH</name>
<dbReference type="HOGENOM" id="CLU_022878_5_0_1"/>
<dbReference type="PANTHER" id="PTHR36578">
    <property type="entry name" value="CHROMOSOME 15, WHOLE GENOME SHOTGUN SEQUENCE"/>
    <property type="match status" value="1"/>
</dbReference>
<protein>
    <submittedName>
        <fullName evidence="2">Uncharacterized protein</fullName>
    </submittedName>
</protein>
<dbReference type="STRING" id="1126212.K2RET3"/>
<evidence type="ECO:0000256" key="1">
    <source>
        <dbReference type="SAM" id="SignalP"/>
    </source>
</evidence>
<dbReference type="eggNOG" id="ENOG502SMPD">
    <property type="taxonomic scope" value="Eukaryota"/>
</dbReference>
<comment type="caution">
    <text evidence="2">The sequence shown here is derived from an EMBL/GenBank/DDBJ whole genome shotgun (WGS) entry which is preliminary data.</text>
</comment>
<evidence type="ECO:0000313" key="3">
    <source>
        <dbReference type="Proteomes" id="UP000007129"/>
    </source>
</evidence>
<organism evidence="2 3">
    <name type="scientific">Macrophomina phaseolina (strain MS6)</name>
    <name type="common">Charcoal rot fungus</name>
    <dbReference type="NCBI Taxonomy" id="1126212"/>
    <lineage>
        <taxon>Eukaryota</taxon>
        <taxon>Fungi</taxon>
        <taxon>Dikarya</taxon>
        <taxon>Ascomycota</taxon>
        <taxon>Pezizomycotina</taxon>
        <taxon>Dothideomycetes</taxon>
        <taxon>Dothideomycetes incertae sedis</taxon>
        <taxon>Botryosphaeriales</taxon>
        <taxon>Botryosphaeriaceae</taxon>
        <taxon>Macrophomina</taxon>
    </lineage>
</organism>
<dbReference type="InParanoid" id="K2RET3"/>
<reference evidence="2 3" key="1">
    <citation type="journal article" date="2012" name="BMC Genomics">
        <title>Tools to kill: Genome of one of the most destructive plant pathogenic fungi Macrophomina phaseolina.</title>
        <authorList>
            <person name="Islam M.S."/>
            <person name="Haque M.S."/>
            <person name="Islam M.M."/>
            <person name="Emdad E.M."/>
            <person name="Halim A."/>
            <person name="Hossen Q.M.M."/>
            <person name="Hossain M.Z."/>
            <person name="Ahmed B."/>
            <person name="Rahim S."/>
            <person name="Rahman M.S."/>
            <person name="Alam M.M."/>
            <person name="Hou S."/>
            <person name="Wan X."/>
            <person name="Saito J.A."/>
            <person name="Alam M."/>
        </authorList>
    </citation>
    <scope>NUCLEOTIDE SEQUENCE [LARGE SCALE GENOMIC DNA]</scope>
    <source>
        <strain evidence="2 3">MS6</strain>
    </source>
</reference>
<feature type="chain" id="PRO_5003863695" evidence="1">
    <location>
        <begin position="24"/>
        <end position="424"/>
    </location>
</feature>
<evidence type="ECO:0000313" key="2">
    <source>
        <dbReference type="EMBL" id="EKG13113.1"/>
    </source>
</evidence>
<keyword evidence="1" id="KW-0732">Signal</keyword>
<gene>
    <name evidence="2" type="ORF">MPH_09688</name>
</gene>
<sequence>MKNTVIALSALAGTAFSTPLVTGLDFAQINSVVATAVTTGAPVVPTTTASYAQASAITEASAEASTAVTAAIKVKRWWWGNYYYGGNSSPTTTSSSTSCTTTTTSTATSTAAITSTAASSTTSSDVAVNVAVTSAVPYCTDLPKGAGVVPSPDTDSGFLAYSDFHKAAASAAVPSGYSLNFSDLNAATIISTYLTYKTLDTYDTKACADFCDSTNLCTAFNVYFERDPSKDGNTGECLNADLASTTNIKCSLFGSSVSKESATNDGQYRNKFHVVITGSNGYNKLPAVVTPPDCNKGSKNNGWKPGNKCSGNGMMVKAGNLIGQRFFSGPFNPALCSAYAEAQVSINKASANIWNLWTYQPCNSFNAVAVVKNKITVGTYCSLFNTDISSNTCSYTGGRSGSDSFEISFSFNYALKTFDTGRRW</sequence>
<proteinExistence type="predicted"/>